<dbReference type="InterPro" id="IPR007630">
    <property type="entry name" value="RNA_pol_sigma70_r4"/>
</dbReference>
<dbReference type="Proteomes" id="UP000178870">
    <property type="component" value="Unassembled WGS sequence"/>
</dbReference>
<name>A0A1F7YW14_9BACT</name>
<evidence type="ECO:0000259" key="1">
    <source>
        <dbReference type="Pfam" id="PF04545"/>
    </source>
</evidence>
<dbReference type="GO" id="GO:0003700">
    <property type="term" value="F:DNA-binding transcription factor activity"/>
    <property type="evidence" value="ECO:0007669"/>
    <property type="project" value="InterPro"/>
</dbReference>
<feature type="domain" description="RNA polymerase sigma-70 region 4" evidence="1">
    <location>
        <begin position="18"/>
        <end position="63"/>
    </location>
</feature>
<evidence type="ECO:0000313" key="3">
    <source>
        <dbReference type="Proteomes" id="UP000178870"/>
    </source>
</evidence>
<reference evidence="2 3" key="1">
    <citation type="journal article" date="2016" name="Nat. Commun.">
        <title>Thousands of microbial genomes shed light on interconnected biogeochemical processes in an aquifer system.</title>
        <authorList>
            <person name="Anantharaman K."/>
            <person name="Brown C.T."/>
            <person name="Hug L.A."/>
            <person name="Sharon I."/>
            <person name="Castelle C.J."/>
            <person name="Probst A.J."/>
            <person name="Thomas B.C."/>
            <person name="Singh A."/>
            <person name="Wilkins M.J."/>
            <person name="Karaoz U."/>
            <person name="Brodie E.L."/>
            <person name="Williams K.H."/>
            <person name="Hubbard S.S."/>
            <person name="Banfield J.F."/>
        </authorList>
    </citation>
    <scope>NUCLEOTIDE SEQUENCE [LARGE SCALE GENOMIC DNA]</scope>
</reference>
<dbReference type="AlphaFoldDB" id="A0A1F7YW14"/>
<protein>
    <recommendedName>
        <fullName evidence="1">RNA polymerase sigma-70 region 4 domain-containing protein</fullName>
    </recommendedName>
</protein>
<dbReference type="GO" id="GO:0006352">
    <property type="term" value="P:DNA-templated transcription initiation"/>
    <property type="evidence" value="ECO:0007669"/>
    <property type="project" value="InterPro"/>
</dbReference>
<dbReference type="SUPFAM" id="SSF88659">
    <property type="entry name" value="Sigma3 and sigma4 domains of RNA polymerase sigma factors"/>
    <property type="match status" value="1"/>
</dbReference>
<dbReference type="InterPro" id="IPR036388">
    <property type="entry name" value="WH-like_DNA-bd_sf"/>
</dbReference>
<evidence type="ECO:0000313" key="2">
    <source>
        <dbReference type="EMBL" id="OGM31532.1"/>
    </source>
</evidence>
<organism evidence="2 3">
    <name type="scientific">Candidatus Woesebacteria bacterium RIFCSPHIGHO2_01_FULL_44_21</name>
    <dbReference type="NCBI Taxonomy" id="1802503"/>
    <lineage>
        <taxon>Bacteria</taxon>
        <taxon>Candidatus Woeseibacteriota</taxon>
    </lineage>
</organism>
<comment type="caution">
    <text evidence="2">The sequence shown here is derived from an EMBL/GenBank/DDBJ whole genome shotgun (WGS) entry which is preliminary data.</text>
</comment>
<dbReference type="Gene3D" id="1.10.10.10">
    <property type="entry name" value="Winged helix-like DNA-binding domain superfamily/Winged helix DNA-binding domain"/>
    <property type="match status" value="1"/>
</dbReference>
<dbReference type="Pfam" id="PF04545">
    <property type="entry name" value="Sigma70_r4"/>
    <property type="match status" value="1"/>
</dbReference>
<dbReference type="EMBL" id="MGGP01000024">
    <property type="protein sequence ID" value="OGM31532.1"/>
    <property type="molecule type" value="Genomic_DNA"/>
</dbReference>
<gene>
    <name evidence="2" type="ORF">A2803_02235</name>
</gene>
<sequence length="76" mass="8911">MRSNKTLEYFSWYIKKFSDLNSRERVVLLSRLAESTHVAIGNKWNVTEGRVRQIEKAAIGKIKSKTHQLALFKFKN</sequence>
<proteinExistence type="predicted"/>
<dbReference type="InterPro" id="IPR013324">
    <property type="entry name" value="RNA_pol_sigma_r3/r4-like"/>
</dbReference>
<accession>A0A1F7YW14</accession>